<dbReference type="STRING" id="49012.A0A0F7S037"/>
<evidence type="ECO:0008006" key="8">
    <source>
        <dbReference type="Google" id="ProtNLM"/>
    </source>
</evidence>
<dbReference type="CDD" id="cd03444">
    <property type="entry name" value="Thioesterase_II_repeat1"/>
    <property type="match status" value="1"/>
</dbReference>
<organism evidence="5 7">
    <name type="scientific">Sporisorium scitamineum</name>
    <dbReference type="NCBI Taxonomy" id="49012"/>
    <lineage>
        <taxon>Eukaryota</taxon>
        <taxon>Fungi</taxon>
        <taxon>Dikarya</taxon>
        <taxon>Basidiomycota</taxon>
        <taxon>Ustilaginomycotina</taxon>
        <taxon>Ustilaginomycetes</taxon>
        <taxon>Ustilaginales</taxon>
        <taxon>Ustilaginaceae</taxon>
        <taxon>Sporisorium</taxon>
    </lineage>
</organism>
<dbReference type="AlphaFoldDB" id="A0A0F7S037"/>
<dbReference type="InterPro" id="IPR029069">
    <property type="entry name" value="HotDog_dom_sf"/>
</dbReference>
<gene>
    <name evidence="5" type="primary">SSCI40190.1</name>
    <name evidence="6" type="ORF">SPSC_00784</name>
</gene>
<dbReference type="GO" id="GO:0005782">
    <property type="term" value="C:peroxisomal matrix"/>
    <property type="evidence" value="ECO:0007669"/>
    <property type="project" value="UniProtKB-SubCell"/>
</dbReference>
<dbReference type="PANTHER" id="PTHR11066:SF35">
    <property type="entry name" value="ACYL-COA THIOESTERASE II"/>
    <property type="match status" value="1"/>
</dbReference>
<dbReference type="InterPro" id="IPR003703">
    <property type="entry name" value="Acyl_CoA_thio"/>
</dbReference>
<dbReference type="GO" id="GO:0009062">
    <property type="term" value="P:fatty acid catabolic process"/>
    <property type="evidence" value="ECO:0007669"/>
    <property type="project" value="TreeGrafter"/>
</dbReference>
<feature type="domain" description="Acyl-CoA thioesterase-like N-terminal HotDog" evidence="3">
    <location>
        <begin position="26"/>
        <end position="120"/>
    </location>
</feature>
<dbReference type="Pfam" id="PF13622">
    <property type="entry name" value="4HBT_3"/>
    <property type="match status" value="1"/>
</dbReference>
<dbReference type="GO" id="GO:0047617">
    <property type="term" value="F:fatty acyl-CoA hydrolase activity"/>
    <property type="evidence" value="ECO:0007669"/>
    <property type="project" value="InterPro"/>
</dbReference>
<dbReference type="Pfam" id="PF20789">
    <property type="entry name" value="4HBT_3C"/>
    <property type="match status" value="1"/>
</dbReference>
<dbReference type="Gene3D" id="2.40.160.210">
    <property type="entry name" value="Acyl-CoA thioesterase, double hotdog domain"/>
    <property type="match status" value="1"/>
</dbReference>
<evidence type="ECO:0000259" key="3">
    <source>
        <dbReference type="Pfam" id="PF13622"/>
    </source>
</evidence>
<keyword evidence="2" id="KW-0378">Hydrolase</keyword>
<dbReference type="OrthoDB" id="68328at2759"/>
<keyword evidence="7" id="KW-1185">Reference proteome</keyword>
<dbReference type="Proteomes" id="UP000242770">
    <property type="component" value="Unassembled WGS sequence"/>
</dbReference>
<dbReference type="PANTHER" id="PTHR11066">
    <property type="entry name" value="ACYL-COA THIOESTERASE"/>
    <property type="match status" value="1"/>
</dbReference>
<reference evidence="6" key="1">
    <citation type="submission" date="2014-06" db="EMBL/GenBank/DDBJ databases">
        <authorList>
            <person name="Ju J."/>
            <person name="Zhang J."/>
        </authorList>
    </citation>
    <scope>NUCLEOTIDE SEQUENCE</scope>
    <source>
        <strain evidence="6">SscI8</strain>
    </source>
</reference>
<evidence type="ECO:0000256" key="1">
    <source>
        <dbReference type="ARBA" id="ARBA00006538"/>
    </source>
</evidence>
<sequence length="359" mass="39253">MAANFIELVRLRSTSKPDVYVSCSNPEKMGNAADIAYGGCVQAFSVQAAFKSIEAHKELMHFEIYSLLGTYLGPTYANRKVKLAVTTIRTTRSFATRFVTASQRMDDGSERNTFCATIDFSAPNKIDTLKAGAPFTRYSRKPRMQYAPPEQLPSLEDIAQRKVEEGKVNRAAAKFFTEVVFALNKKALVNAFPPQGLHAQNVMGLDPLAESEQHSAPLTDRFSVDWSKSALDLSSPASPPSASSLPPTDFEDVGPALSVSSTSPNAALVAFMMDGALSFIPLTFSKLSLADASAASSLDCALRFFAVPDMNGYHLREMQTIQGNDCRTYSEAFLWDRNLNMVASMTQACVLRPPLKNKL</sequence>
<evidence type="ECO:0000313" key="5">
    <source>
        <dbReference type="EMBL" id="CDS00302.1"/>
    </source>
</evidence>
<protein>
    <recommendedName>
        <fullName evidence="8">Thioesterase/thiol ester dehydrase-isomerase</fullName>
    </recommendedName>
</protein>
<comment type="similarity">
    <text evidence="1">Belongs to the C/M/P thioester hydrolase family.</text>
</comment>
<accession>A0A0F7S037</accession>
<reference evidence="7" key="2">
    <citation type="submission" date="2014-06" db="EMBL/GenBank/DDBJ databases">
        <authorList>
            <person name="Berkman P.J."/>
        </authorList>
    </citation>
    <scope>NUCLEOTIDE SEQUENCE [LARGE SCALE GENOMIC DNA]</scope>
</reference>
<reference evidence="5" key="3">
    <citation type="submission" date="2014-06" db="EMBL/GenBank/DDBJ databases">
        <authorList>
            <person name="Berkman J.Paul."/>
        </authorList>
    </citation>
    <scope>NUCLEOTIDE SEQUENCE [LARGE SCALE GENOMIC DNA]</scope>
</reference>
<dbReference type="SUPFAM" id="SSF54637">
    <property type="entry name" value="Thioesterase/thiol ester dehydrase-isomerase"/>
    <property type="match status" value="2"/>
</dbReference>
<dbReference type="InterPro" id="IPR042171">
    <property type="entry name" value="Acyl-CoA_hotdog"/>
</dbReference>
<dbReference type="EMBL" id="LK056654">
    <property type="protein sequence ID" value="CDU22154.1"/>
    <property type="molecule type" value="Genomic_DNA"/>
</dbReference>
<dbReference type="InterPro" id="IPR049449">
    <property type="entry name" value="TesB_ACOT8-like_N"/>
</dbReference>
<evidence type="ECO:0000313" key="6">
    <source>
        <dbReference type="EMBL" id="CDU22154.1"/>
    </source>
</evidence>
<dbReference type="InterPro" id="IPR049450">
    <property type="entry name" value="ACOT8-like_C"/>
</dbReference>
<feature type="domain" description="Acyl-CoA thioesterase-like C-terminal" evidence="4">
    <location>
        <begin position="263"/>
        <end position="350"/>
    </location>
</feature>
<evidence type="ECO:0000256" key="2">
    <source>
        <dbReference type="ARBA" id="ARBA00022801"/>
    </source>
</evidence>
<dbReference type="CDD" id="cd03445">
    <property type="entry name" value="Thioesterase_II_repeat2"/>
    <property type="match status" value="1"/>
</dbReference>
<evidence type="ECO:0000313" key="7">
    <source>
        <dbReference type="Proteomes" id="UP000242770"/>
    </source>
</evidence>
<dbReference type="GO" id="GO:0006637">
    <property type="term" value="P:acyl-CoA metabolic process"/>
    <property type="evidence" value="ECO:0007669"/>
    <property type="project" value="InterPro"/>
</dbReference>
<name>A0A0F7S037_9BASI</name>
<evidence type="ECO:0000259" key="4">
    <source>
        <dbReference type="Pfam" id="PF20789"/>
    </source>
</evidence>
<proteinExistence type="inferred from homology"/>
<dbReference type="EMBL" id="CCFA01002375">
    <property type="protein sequence ID" value="CDS00302.1"/>
    <property type="molecule type" value="Genomic_DNA"/>
</dbReference>